<dbReference type="InterPro" id="IPR036890">
    <property type="entry name" value="HATPase_C_sf"/>
</dbReference>
<evidence type="ECO:0000259" key="7">
    <source>
        <dbReference type="PROSITE" id="PS50110"/>
    </source>
</evidence>
<evidence type="ECO:0000256" key="4">
    <source>
        <dbReference type="ARBA" id="ARBA00023012"/>
    </source>
</evidence>
<dbReference type="CDD" id="cd00082">
    <property type="entry name" value="HisKA"/>
    <property type="match status" value="1"/>
</dbReference>
<evidence type="ECO:0000256" key="1">
    <source>
        <dbReference type="ARBA" id="ARBA00000085"/>
    </source>
</evidence>
<dbReference type="OrthoDB" id="9805194at2"/>
<comment type="catalytic activity">
    <reaction evidence="1">
        <text>ATP + protein L-histidine = ADP + protein N-phospho-L-histidine.</text>
        <dbReference type="EC" id="2.7.13.3"/>
    </reaction>
</comment>
<evidence type="ECO:0000313" key="10">
    <source>
        <dbReference type="Proteomes" id="UP000061457"/>
    </source>
</evidence>
<keyword evidence="10" id="KW-1185">Reference proteome</keyword>
<evidence type="ECO:0000259" key="6">
    <source>
        <dbReference type="PROSITE" id="PS50109"/>
    </source>
</evidence>
<dbReference type="SUPFAM" id="SSF47384">
    <property type="entry name" value="Homodimeric domain of signal transducing histidine kinase"/>
    <property type="match status" value="1"/>
</dbReference>
<dbReference type="EC" id="2.7.13.3" evidence="2"/>
<dbReference type="SMART" id="SM00387">
    <property type="entry name" value="HATPase_c"/>
    <property type="match status" value="1"/>
</dbReference>
<dbReference type="Pfam" id="PF08447">
    <property type="entry name" value="PAS_3"/>
    <property type="match status" value="1"/>
</dbReference>
<dbReference type="InterPro" id="IPR004358">
    <property type="entry name" value="Sig_transdc_His_kin-like_C"/>
</dbReference>
<dbReference type="Pfam" id="PF02518">
    <property type="entry name" value="HATPase_c"/>
    <property type="match status" value="1"/>
</dbReference>
<dbReference type="Gene3D" id="1.10.287.130">
    <property type="match status" value="1"/>
</dbReference>
<dbReference type="SUPFAM" id="SSF55874">
    <property type="entry name" value="ATPase domain of HSP90 chaperone/DNA topoisomerase II/histidine kinase"/>
    <property type="match status" value="1"/>
</dbReference>
<dbReference type="PROSITE" id="PS50112">
    <property type="entry name" value="PAS"/>
    <property type="match status" value="1"/>
</dbReference>
<dbReference type="PANTHER" id="PTHR45339">
    <property type="entry name" value="HYBRID SIGNAL TRANSDUCTION HISTIDINE KINASE J"/>
    <property type="match status" value="1"/>
</dbReference>
<dbReference type="AlphaFoldDB" id="A0A0S2K7D3"/>
<dbReference type="PRINTS" id="PR00344">
    <property type="entry name" value="BCTRLSENSOR"/>
</dbReference>
<evidence type="ECO:0000256" key="5">
    <source>
        <dbReference type="PROSITE-ProRule" id="PRU00169"/>
    </source>
</evidence>
<dbReference type="SMART" id="SM00388">
    <property type="entry name" value="HisKA"/>
    <property type="match status" value="1"/>
</dbReference>
<dbReference type="SUPFAM" id="SSF55785">
    <property type="entry name" value="PYP-like sensor domain (PAS domain)"/>
    <property type="match status" value="2"/>
</dbReference>
<dbReference type="CDD" id="cd17546">
    <property type="entry name" value="REC_hyHK_CKI1_RcsC-like"/>
    <property type="match status" value="1"/>
</dbReference>
<evidence type="ECO:0000256" key="3">
    <source>
        <dbReference type="ARBA" id="ARBA00022553"/>
    </source>
</evidence>
<dbReference type="Gene3D" id="3.40.50.2300">
    <property type="match status" value="1"/>
</dbReference>
<dbReference type="InterPro" id="IPR003594">
    <property type="entry name" value="HATPase_dom"/>
</dbReference>
<dbReference type="InterPro" id="IPR001789">
    <property type="entry name" value="Sig_transdc_resp-reg_receiver"/>
</dbReference>
<keyword evidence="4" id="KW-0902">Two-component regulatory system</keyword>
<dbReference type="CDD" id="cd16922">
    <property type="entry name" value="HATPase_EvgS-ArcB-TorS-like"/>
    <property type="match status" value="1"/>
</dbReference>
<sequence length="884" mass="99640">MEDTIPYIKTNHSLIITCVNNAAECYLEKSLLLHQPIGSVFNANFDVSNSIKTIYQGKVISFSKHKINSGFCFVFNISDDEVDEQLDFLNSAIENSCIGVWGFNIDTKKVYLSDIARDFLGLTQSQNVSWRKLLSFVHKEDRPQFPIFFENHINLGAPLQFDFKLSQNNDEKWLALKGSLCNRIKDKWINGTIQDCTIEKLAILSLNDANESKQLAIEAGKIGTWRSTKKNNEWLWNWDSQANNIFKMTPQDIGNINKWIERLHPADKDRVLKALEHSLMTGAEFREHYRGILNNNELIYVFAQGRVGTDQTGKHCRIDGVCIDQTETLTAQKALKELNTQLESRVIERTKELHKTLEKAEHANKIKSEFLSMISHELRTPLNGIVGSLDLLSHISLGSESRELVTTASTSANHLISILNDILDLNKIEAGKLELETVSFDISKLLNEVISTFSASAKEKGIQLKVYEHYPELRMLKGDENRFRQILLNILGNAIKFTNAAHIQHKEITIYTSILFLNAYQAEVKVQISDTGIGMTKETLSRLFTPFTQAEKSTTRKFGGTGLGLSICGKLIDLMGGQILVESKLHIGSQFTIKAPFWMEVADKMLVDKDKLSLLHLDTPSENSNYLHTLIDNHFETTHCEDIDRFNSATRHTAHSVILASDLSTLIQICAKLEHNPCPLILVEPSIRHEASIALSQFAIHANQPVTLSNLKKLLKDLAQDELTLENLDLDLDLDNLDIEVTDPLEANPPSEKASNTVINTTNDVLLVEDNPLNQKLLKSQLARLGVNCDVANNGEEGLYCWRNGHYKLILTDCHMPEIDGYEMTRLIRTEEAAAEREPIPIIAVSGAVMKGEKALCTSIGMSDFLSKPVKLCDIKQIMERWYE</sequence>
<dbReference type="GO" id="GO:0000155">
    <property type="term" value="F:phosphorelay sensor kinase activity"/>
    <property type="evidence" value="ECO:0007669"/>
    <property type="project" value="InterPro"/>
</dbReference>
<protein>
    <recommendedName>
        <fullName evidence="2">histidine kinase</fullName>
        <ecNumber evidence="2">2.7.13.3</ecNumber>
    </recommendedName>
</protein>
<gene>
    <name evidence="9" type="ORF">PP2015_3563</name>
</gene>
<organism evidence="9 10">
    <name type="scientific">Pseudoalteromonas phenolica</name>
    <dbReference type="NCBI Taxonomy" id="161398"/>
    <lineage>
        <taxon>Bacteria</taxon>
        <taxon>Pseudomonadati</taxon>
        <taxon>Pseudomonadota</taxon>
        <taxon>Gammaproteobacteria</taxon>
        <taxon>Alteromonadales</taxon>
        <taxon>Pseudoalteromonadaceae</taxon>
        <taxon>Pseudoalteromonas</taxon>
    </lineage>
</organism>
<keyword evidence="3 5" id="KW-0597">Phosphoprotein</keyword>
<dbReference type="Proteomes" id="UP000061457">
    <property type="component" value="Chromosome II"/>
</dbReference>
<feature type="modified residue" description="4-aspartylphosphate" evidence="5">
    <location>
        <position position="813"/>
    </location>
</feature>
<feature type="domain" description="Histidine kinase" evidence="6">
    <location>
        <begin position="373"/>
        <end position="599"/>
    </location>
</feature>
<dbReference type="KEGG" id="pphe:PP2015_3563"/>
<dbReference type="InterPro" id="IPR003661">
    <property type="entry name" value="HisK_dim/P_dom"/>
</dbReference>
<proteinExistence type="predicted"/>
<dbReference type="Pfam" id="PF00072">
    <property type="entry name" value="Response_reg"/>
    <property type="match status" value="1"/>
</dbReference>
<dbReference type="Gene3D" id="3.30.450.20">
    <property type="entry name" value="PAS domain"/>
    <property type="match status" value="2"/>
</dbReference>
<dbReference type="Pfam" id="PF00512">
    <property type="entry name" value="HisKA"/>
    <property type="match status" value="1"/>
</dbReference>
<dbReference type="SUPFAM" id="SSF52172">
    <property type="entry name" value="CheY-like"/>
    <property type="match status" value="1"/>
</dbReference>
<dbReference type="RefSeq" id="WP_058031926.1">
    <property type="nucleotide sequence ID" value="NZ_CP013188.1"/>
</dbReference>
<dbReference type="CDD" id="cd00130">
    <property type="entry name" value="PAS"/>
    <property type="match status" value="1"/>
</dbReference>
<dbReference type="PROSITE" id="PS50110">
    <property type="entry name" value="RESPONSE_REGULATORY"/>
    <property type="match status" value="1"/>
</dbReference>
<feature type="domain" description="PAS" evidence="8">
    <location>
        <begin position="85"/>
        <end position="156"/>
    </location>
</feature>
<dbReference type="InterPro" id="IPR005467">
    <property type="entry name" value="His_kinase_dom"/>
</dbReference>
<dbReference type="SMART" id="SM00448">
    <property type="entry name" value="REC"/>
    <property type="match status" value="1"/>
</dbReference>
<evidence type="ECO:0000259" key="8">
    <source>
        <dbReference type="PROSITE" id="PS50112"/>
    </source>
</evidence>
<keyword evidence="9" id="KW-0418">Kinase</keyword>
<dbReference type="InterPro" id="IPR036097">
    <property type="entry name" value="HisK_dim/P_sf"/>
</dbReference>
<evidence type="ECO:0000256" key="2">
    <source>
        <dbReference type="ARBA" id="ARBA00012438"/>
    </source>
</evidence>
<dbReference type="InterPro" id="IPR011006">
    <property type="entry name" value="CheY-like_superfamily"/>
</dbReference>
<reference evidence="9 10" key="1">
    <citation type="submission" date="2015-11" db="EMBL/GenBank/DDBJ databases">
        <authorList>
            <person name="Zhang Y."/>
            <person name="Guo Z."/>
        </authorList>
    </citation>
    <scope>NUCLEOTIDE SEQUENCE [LARGE SCALE GENOMIC DNA]</scope>
    <source>
        <strain evidence="9 10">KCTC 12086</strain>
    </source>
</reference>
<evidence type="ECO:0000313" key="9">
    <source>
        <dbReference type="EMBL" id="ALO44037.1"/>
    </source>
</evidence>
<dbReference type="STRING" id="161398.PP2015_3563"/>
<dbReference type="PANTHER" id="PTHR45339:SF1">
    <property type="entry name" value="HYBRID SIGNAL TRANSDUCTION HISTIDINE KINASE J"/>
    <property type="match status" value="1"/>
</dbReference>
<dbReference type="PATRIC" id="fig|161398.10.peg.3632"/>
<accession>A0A0S2K7D3</accession>
<dbReference type="EMBL" id="CP013188">
    <property type="protein sequence ID" value="ALO44037.1"/>
    <property type="molecule type" value="Genomic_DNA"/>
</dbReference>
<feature type="domain" description="Response regulatory" evidence="7">
    <location>
        <begin position="764"/>
        <end position="883"/>
    </location>
</feature>
<name>A0A0S2K7D3_9GAMM</name>
<dbReference type="FunFam" id="3.30.565.10:FF:000010">
    <property type="entry name" value="Sensor histidine kinase RcsC"/>
    <property type="match status" value="1"/>
</dbReference>
<dbReference type="SMART" id="SM00091">
    <property type="entry name" value="PAS"/>
    <property type="match status" value="2"/>
</dbReference>
<dbReference type="Gene3D" id="3.30.565.10">
    <property type="entry name" value="Histidine kinase-like ATPase, C-terminal domain"/>
    <property type="match status" value="1"/>
</dbReference>
<dbReference type="InterPro" id="IPR000014">
    <property type="entry name" value="PAS"/>
</dbReference>
<dbReference type="PROSITE" id="PS50109">
    <property type="entry name" value="HIS_KIN"/>
    <property type="match status" value="1"/>
</dbReference>
<keyword evidence="9" id="KW-0808">Transferase</keyword>
<dbReference type="InterPro" id="IPR013655">
    <property type="entry name" value="PAS_fold_3"/>
</dbReference>
<dbReference type="InterPro" id="IPR035965">
    <property type="entry name" value="PAS-like_dom_sf"/>
</dbReference>